<evidence type="ECO:0000256" key="9">
    <source>
        <dbReference type="ARBA" id="ARBA00023136"/>
    </source>
</evidence>
<comment type="subcellular location">
    <subcellularLocation>
        <location evidence="1">Cell membrane</location>
        <topology evidence="1">Multi-pass membrane protein</topology>
    </subcellularLocation>
</comment>
<feature type="transmembrane region" description="Helical" evidence="12">
    <location>
        <begin position="12"/>
        <end position="30"/>
    </location>
</feature>
<evidence type="ECO:0000256" key="7">
    <source>
        <dbReference type="ARBA" id="ARBA00023053"/>
    </source>
</evidence>
<feature type="transmembrane region" description="Helical" evidence="12">
    <location>
        <begin position="83"/>
        <end position="104"/>
    </location>
</feature>
<dbReference type="GeneID" id="112041448"/>
<dbReference type="RefSeq" id="XP_023930462.1">
    <property type="nucleotide sequence ID" value="XM_024074694.1"/>
</dbReference>
<dbReference type="InterPro" id="IPR001734">
    <property type="entry name" value="Na/solute_symporter"/>
</dbReference>
<keyword evidence="4" id="KW-1003">Cell membrane</keyword>
<keyword evidence="13" id="KW-1185">Reference proteome</keyword>
<keyword evidence="3" id="KW-0813">Transport</keyword>
<dbReference type="OrthoDB" id="6152138at2759"/>
<organism evidence="13 14">
    <name type="scientific">Lingula anatina</name>
    <name type="common">Brachiopod</name>
    <name type="synonym">Lingula unguis</name>
    <dbReference type="NCBI Taxonomy" id="7574"/>
    <lineage>
        <taxon>Eukaryota</taxon>
        <taxon>Metazoa</taxon>
        <taxon>Spiralia</taxon>
        <taxon>Lophotrochozoa</taxon>
        <taxon>Brachiopoda</taxon>
        <taxon>Linguliformea</taxon>
        <taxon>Lingulata</taxon>
        <taxon>Lingulida</taxon>
        <taxon>Linguloidea</taxon>
        <taxon>Lingulidae</taxon>
        <taxon>Lingula</taxon>
    </lineage>
</organism>
<evidence type="ECO:0000256" key="1">
    <source>
        <dbReference type="ARBA" id="ARBA00004651"/>
    </source>
</evidence>
<reference evidence="14" key="1">
    <citation type="submission" date="2025-08" db="UniProtKB">
        <authorList>
            <consortium name="RefSeq"/>
        </authorList>
    </citation>
    <scope>IDENTIFICATION</scope>
    <source>
        <tissue evidence="14">Gonads</tissue>
    </source>
</reference>
<evidence type="ECO:0000313" key="14">
    <source>
        <dbReference type="RefSeq" id="XP_023930462.1"/>
    </source>
</evidence>
<feature type="transmembrane region" description="Helical" evidence="12">
    <location>
        <begin position="51"/>
        <end position="71"/>
    </location>
</feature>
<accession>A0A2R2MK76</accession>
<dbReference type="GO" id="GO:0006814">
    <property type="term" value="P:sodium ion transport"/>
    <property type="evidence" value="ECO:0007669"/>
    <property type="project" value="UniProtKB-KW"/>
</dbReference>
<keyword evidence="7" id="KW-0915">Sodium</keyword>
<evidence type="ECO:0000256" key="12">
    <source>
        <dbReference type="SAM" id="Phobius"/>
    </source>
</evidence>
<keyword evidence="8" id="KW-0406">Ion transport</keyword>
<proteinExistence type="inferred from homology"/>
<evidence type="ECO:0000256" key="8">
    <source>
        <dbReference type="ARBA" id="ARBA00023065"/>
    </source>
</evidence>
<dbReference type="Gene3D" id="1.20.1730.10">
    <property type="entry name" value="Sodium/glucose cotransporter"/>
    <property type="match status" value="1"/>
</dbReference>
<keyword evidence="6 12" id="KW-1133">Transmembrane helix</keyword>
<dbReference type="GO" id="GO:0005886">
    <property type="term" value="C:plasma membrane"/>
    <property type="evidence" value="ECO:0007669"/>
    <property type="project" value="UniProtKB-SubCell"/>
</dbReference>
<evidence type="ECO:0000256" key="3">
    <source>
        <dbReference type="ARBA" id="ARBA00022448"/>
    </source>
</evidence>
<keyword evidence="9 12" id="KW-0472">Membrane</keyword>
<evidence type="ECO:0000256" key="4">
    <source>
        <dbReference type="ARBA" id="ARBA00022475"/>
    </source>
</evidence>
<sequence length="165" mass="18436">MAYTRTIGVVDYVVMCAVLLVSASVGVIFSRTGGRQKTTREYLLANRDMGFLPVALSIIVSYISGIMILGYTTEIYQHGIQIVMFNLFNILAYVISAFTFVPFIRKLQITSSFEYLERRYRSKTVRRLGSLLGILSATLYLGTATNATATAVEAGKGWLHTHERF</sequence>
<protein>
    <submittedName>
        <fullName evidence="14">Sodium-dependent multivitamin transporter</fullName>
    </submittedName>
</protein>
<dbReference type="KEGG" id="lak:112041448"/>
<evidence type="ECO:0000256" key="6">
    <source>
        <dbReference type="ARBA" id="ARBA00022989"/>
    </source>
</evidence>
<name>A0A2R2MK76_LINAN</name>
<dbReference type="InParanoid" id="A0A2R2MK76"/>
<evidence type="ECO:0000313" key="13">
    <source>
        <dbReference type="Proteomes" id="UP000085678"/>
    </source>
</evidence>
<evidence type="ECO:0000256" key="11">
    <source>
        <dbReference type="RuleBase" id="RU362091"/>
    </source>
</evidence>
<gene>
    <name evidence="14" type="primary">LOC112041448</name>
</gene>
<feature type="transmembrane region" description="Helical" evidence="12">
    <location>
        <begin position="125"/>
        <end position="143"/>
    </location>
</feature>
<evidence type="ECO:0000256" key="5">
    <source>
        <dbReference type="ARBA" id="ARBA00022692"/>
    </source>
</evidence>
<dbReference type="PROSITE" id="PS50283">
    <property type="entry name" value="NA_SOLUT_SYMP_3"/>
    <property type="match status" value="1"/>
</dbReference>
<dbReference type="InterPro" id="IPR038377">
    <property type="entry name" value="Na/Glc_symporter_sf"/>
</dbReference>
<dbReference type="AlphaFoldDB" id="A0A2R2MK76"/>
<dbReference type="Proteomes" id="UP000085678">
    <property type="component" value="Unplaced"/>
</dbReference>
<dbReference type="Pfam" id="PF00474">
    <property type="entry name" value="SSF"/>
    <property type="match status" value="1"/>
</dbReference>
<keyword evidence="10" id="KW-0739">Sodium transport</keyword>
<evidence type="ECO:0000256" key="10">
    <source>
        <dbReference type="ARBA" id="ARBA00023201"/>
    </source>
</evidence>
<dbReference type="PANTHER" id="PTHR42985">
    <property type="entry name" value="SODIUM-COUPLED MONOCARBOXYLATE TRANSPORTER"/>
    <property type="match status" value="1"/>
</dbReference>
<keyword evidence="5 12" id="KW-0812">Transmembrane</keyword>
<dbReference type="InterPro" id="IPR051163">
    <property type="entry name" value="Sodium:Solute_Symporter_SSF"/>
</dbReference>
<dbReference type="GO" id="GO:0015293">
    <property type="term" value="F:symporter activity"/>
    <property type="evidence" value="ECO:0007669"/>
    <property type="project" value="TreeGrafter"/>
</dbReference>
<evidence type="ECO:0000256" key="2">
    <source>
        <dbReference type="ARBA" id="ARBA00006434"/>
    </source>
</evidence>
<comment type="similarity">
    <text evidence="2 11">Belongs to the sodium:solute symporter (SSF) (TC 2.A.21) family.</text>
</comment>
<dbReference type="PANTHER" id="PTHR42985:SF40">
    <property type="entry name" value="LD47995P-RELATED"/>
    <property type="match status" value="1"/>
</dbReference>